<evidence type="ECO:0000256" key="5">
    <source>
        <dbReference type="SAM" id="Phobius"/>
    </source>
</evidence>
<dbReference type="GO" id="GO:0035869">
    <property type="term" value="C:ciliary transition zone"/>
    <property type="evidence" value="ECO:0007669"/>
    <property type="project" value="TreeGrafter"/>
</dbReference>
<organism evidence="6 7">
    <name type="scientific">Tritrichomonas foetus</name>
    <dbReference type="NCBI Taxonomy" id="1144522"/>
    <lineage>
        <taxon>Eukaryota</taxon>
        <taxon>Metamonada</taxon>
        <taxon>Parabasalia</taxon>
        <taxon>Tritrichomonadida</taxon>
        <taxon>Tritrichomonadidae</taxon>
        <taxon>Tritrichomonas</taxon>
    </lineage>
</organism>
<dbReference type="EMBL" id="MLAK01000887">
    <property type="protein sequence ID" value="OHT01973.1"/>
    <property type="molecule type" value="Genomic_DNA"/>
</dbReference>
<feature type="transmembrane region" description="Helical" evidence="5">
    <location>
        <begin position="33"/>
        <end position="63"/>
    </location>
</feature>
<evidence type="ECO:0000256" key="3">
    <source>
        <dbReference type="ARBA" id="ARBA00022989"/>
    </source>
</evidence>
<dbReference type="GO" id="GO:0016020">
    <property type="term" value="C:membrane"/>
    <property type="evidence" value="ECO:0007669"/>
    <property type="project" value="UniProtKB-SubCell"/>
</dbReference>
<dbReference type="Pfam" id="PF09799">
    <property type="entry name" value="Transmemb_17"/>
    <property type="match status" value="1"/>
</dbReference>
<dbReference type="VEuPathDB" id="TrichDB:TRFO_31049"/>
<dbReference type="OrthoDB" id="262535at2759"/>
<keyword evidence="2 5" id="KW-0812">Transmembrane</keyword>
<dbReference type="GeneID" id="94842411"/>
<keyword evidence="7" id="KW-1185">Reference proteome</keyword>
<dbReference type="InterPro" id="IPR019184">
    <property type="entry name" value="Uncharacterised_TM-17"/>
</dbReference>
<dbReference type="RefSeq" id="XP_068355109.1">
    <property type="nucleotide sequence ID" value="XM_068507707.1"/>
</dbReference>
<sequence length="161" mass="18967">MKPFINFRRMEDDEIVSSNAMQLPPWHHYKSNVLYYFLILLFHFWNFASTIVLIVIQALKIYYFPAPKAAKEFSMVAPFFWFVVNVIKLQCAKYGNRSEHLLLTIIATVLSVGSILIGVYFLVWQIYVWRWEPPFIYISIGFDCVLIVFSIILIILFAVKN</sequence>
<feature type="transmembrane region" description="Helical" evidence="5">
    <location>
        <begin position="69"/>
        <end position="89"/>
    </location>
</feature>
<keyword evidence="4 5" id="KW-0472">Membrane</keyword>
<evidence type="ECO:0000313" key="7">
    <source>
        <dbReference type="Proteomes" id="UP000179807"/>
    </source>
</evidence>
<proteinExistence type="predicted"/>
<evidence type="ECO:0000256" key="1">
    <source>
        <dbReference type="ARBA" id="ARBA00004141"/>
    </source>
</evidence>
<name>A0A1J4JXG6_9EUKA</name>
<evidence type="ECO:0008006" key="8">
    <source>
        <dbReference type="Google" id="ProtNLM"/>
    </source>
</evidence>
<accession>A0A1J4JXG6</accession>
<dbReference type="Proteomes" id="UP000179807">
    <property type="component" value="Unassembled WGS sequence"/>
</dbReference>
<reference evidence="6" key="1">
    <citation type="submission" date="2016-10" db="EMBL/GenBank/DDBJ databases">
        <authorList>
            <person name="Benchimol M."/>
            <person name="Almeida L.G."/>
            <person name="Vasconcelos A.T."/>
            <person name="Perreira-Neves A."/>
            <person name="Rosa I.A."/>
            <person name="Tasca T."/>
            <person name="Bogo M.R."/>
            <person name="de Souza W."/>
        </authorList>
    </citation>
    <scope>NUCLEOTIDE SEQUENCE [LARGE SCALE GENOMIC DNA]</scope>
    <source>
        <strain evidence="6">K</strain>
    </source>
</reference>
<keyword evidence="3 5" id="KW-1133">Transmembrane helix</keyword>
<comment type="caution">
    <text evidence="6">The sequence shown here is derived from an EMBL/GenBank/DDBJ whole genome shotgun (WGS) entry which is preliminary data.</text>
</comment>
<protein>
    <recommendedName>
        <fullName evidence="8">Transmembrane protein</fullName>
    </recommendedName>
</protein>
<dbReference type="PANTHER" id="PTHR13531">
    <property type="entry name" value="GEO07735P1-RELATED-RELATED"/>
    <property type="match status" value="1"/>
</dbReference>
<evidence type="ECO:0000313" key="6">
    <source>
        <dbReference type="EMBL" id="OHT01973.1"/>
    </source>
</evidence>
<feature type="transmembrane region" description="Helical" evidence="5">
    <location>
        <begin position="101"/>
        <end position="123"/>
    </location>
</feature>
<dbReference type="AlphaFoldDB" id="A0A1J4JXG6"/>
<feature type="transmembrane region" description="Helical" evidence="5">
    <location>
        <begin position="135"/>
        <end position="159"/>
    </location>
</feature>
<gene>
    <name evidence="6" type="ORF">TRFO_31049</name>
</gene>
<evidence type="ECO:0000256" key="2">
    <source>
        <dbReference type="ARBA" id="ARBA00022692"/>
    </source>
</evidence>
<dbReference type="PANTHER" id="PTHR13531:SF0">
    <property type="entry name" value="GEO07735P1-RELATED"/>
    <property type="match status" value="1"/>
</dbReference>
<evidence type="ECO:0000256" key="4">
    <source>
        <dbReference type="ARBA" id="ARBA00023136"/>
    </source>
</evidence>
<comment type="subcellular location">
    <subcellularLocation>
        <location evidence="1">Membrane</location>
        <topology evidence="1">Multi-pass membrane protein</topology>
    </subcellularLocation>
</comment>
<dbReference type="GO" id="GO:1905515">
    <property type="term" value="P:non-motile cilium assembly"/>
    <property type="evidence" value="ECO:0007669"/>
    <property type="project" value="TreeGrafter"/>
</dbReference>